<dbReference type="PANTHER" id="PTHR30290">
    <property type="entry name" value="PERIPLASMIC BINDING COMPONENT OF ABC TRANSPORTER"/>
    <property type="match status" value="1"/>
</dbReference>
<dbReference type="AlphaFoldDB" id="A0A8J3HCP8"/>
<dbReference type="PROSITE" id="PS51318">
    <property type="entry name" value="TAT"/>
    <property type="match status" value="1"/>
</dbReference>
<name>A0A8J3HCP8_9RHOB</name>
<dbReference type="InterPro" id="IPR039424">
    <property type="entry name" value="SBP_5"/>
</dbReference>
<dbReference type="Pfam" id="PF00496">
    <property type="entry name" value="SBP_bac_5"/>
    <property type="match status" value="1"/>
</dbReference>
<comment type="similarity">
    <text evidence="2">Belongs to the bacterial solute-binding protein 5 family.</text>
</comment>
<evidence type="ECO:0000256" key="1">
    <source>
        <dbReference type="ARBA" id="ARBA00004418"/>
    </source>
</evidence>
<reference evidence="5" key="2">
    <citation type="submission" date="2020-09" db="EMBL/GenBank/DDBJ databases">
        <authorList>
            <person name="Sun Q."/>
            <person name="Zhou Y."/>
        </authorList>
    </citation>
    <scope>NUCLEOTIDE SEQUENCE</scope>
    <source>
        <strain evidence="5">CGMCC 1.7081</strain>
    </source>
</reference>
<evidence type="ECO:0000313" key="5">
    <source>
        <dbReference type="EMBL" id="GHH04391.1"/>
    </source>
</evidence>
<dbReference type="Gene3D" id="3.40.190.10">
    <property type="entry name" value="Periplasmic binding protein-like II"/>
    <property type="match status" value="1"/>
</dbReference>
<proteinExistence type="inferred from homology"/>
<protein>
    <submittedName>
        <fullName evidence="5">ABC transporter substrate-binding protein</fullName>
    </submittedName>
</protein>
<comment type="subcellular location">
    <subcellularLocation>
        <location evidence="1">Periplasm</location>
    </subcellularLocation>
</comment>
<dbReference type="PIRSF" id="PIRSF002741">
    <property type="entry name" value="MppA"/>
    <property type="match status" value="1"/>
</dbReference>
<feature type="domain" description="Solute-binding protein family 5" evidence="4">
    <location>
        <begin position="80"/>
        <end position="456"/>
    </location>
</feature>
<evidence type="ECO:0000256" key="2">
    <source>
        <dbReference type="ARBA" id="ARBA00005695"/>
    </source>
</evidence>
<dbReference type="SUPFAM" id="SSF53850">
    <property type="entry name" value="Periplasmic binding protein-like II"/>
    <property type="match status" value="1"/>
</dbReference>
<dbReference type="GO" id="GO:0030288">
    <property type="term" value="C:outer membrane-bounded periplasmic space"/>
    <property type="evidence" value="ECO:0007669"/>
    <property type="project" value="UniProtKB-ARBA"/>
</dbReference>
<keyword evidence="3" id="KW-0732">Signal</keyword>
<dbReference type="GO" id="GO:1904680">
    <property type="term" value="F:peptide transmembrane transporter activity"/>
    <property type="evidence" value="ECO:0007669"/>
    <property type="project" value="TreeGrafter"/>
</dbReference>
<gene>
    <name evidence="5" type="ORF">GCM10010961_42750</name>
</gene>
<dbReference type="InterPro" id="IPR000914">
    <property type="entry name" value="SBP_5_dom"/>
</dbReference>
<dbReference type="PROSITE" id="PS01040">
    <property type="entry name" value="SBP_BACTERIAL_5"/>
    <property type="match status" value="1"/>
</dbReference>
<dbReference type="InterPro" id="IPR023765">
    <property type="entry name" value="SBP_5_CS"/>
</dbReference>
<dbReference type="GO" id="GO:0043190">
    <property type="term" value="C:ATP-binding cassette (ABC) transporter complex"/>
    <property type="evidence" value="ECO:0007669"/>
    <property type="project" value="InterPro"/>
</dbReference>
<evidence type="ECO:0000313" key="6">
    <source>
        <dbReference type="Proteomes" id="UP000611500"/>
    </source>
</evidence>
<dbReference type="InterPro" id="IPR030678">
    <property type="entry name" value="Peptide/Ni-bd"/>
</dbReference>
<keyword evidence="6" id="KW-1185">Reference proteome</keyword>
<evidence type="ECO:0000256" key="3">
    <source>
        <dbReference type="ARBA" id="ARBA00022729"/>
    </source>
</evidence>
<dbReference type="Gene3D" id="3.90.76.10">
    <property type="entry name" value="Dipeptide-binding Protein, Domain 1"/>
    <property type="match status" value="1"/>
</dbReference>
<dbReference type="RefSeq" id="WP_035367125.1">
    <property type="nucleotide sequence ID" value="NZ_BNAP01000042.1"/>
</dbReference>
<dbReference type="Gene3D" id="3.10.105.10">
    <property type="entry name" value="Dipeptide-binding Protein, Domain 3"/>
    <property type="match status" value="1"/>
</dbReference>
<dbReference type="PANTHER" id="PTHR30290:SF38">
    <property type="entry name" value="D,D-DIPEPTIDE-BINDING PERIPLASMIC PROTEIN DDPA-RELATED"/>
    <property type="match status" value="1"/>
</dbReference>
<sequence>MLISRRSVLRTGAAAAGSLVLPRFAIGQTNRPSITIAVQKITNSNTLDVLREQSNVGERVFFGSIWESLIGRNLRGQLEAKPMLATEWTRIDDQTVELKLREGVKFHNGDEMTADDVVFTFSRERMFGNTEPKNRSTIKVLGQIPTPRAGKELPPEVPAVARRAWPDLARVEAVDKYTVRFYNATPDVTLEGRLLRYGSDIMSRRGWEDSASYLDWARKPVTTGPYKVVHFTPDTELLLESHDDYWGGLPPLKQIRFVEVPEVASRVNGLLSGEYEFACDIPPDLIGEIESNSAFEVQGGTIPNHRLTVFDKHHAQLVDPRIRRAMTHSIDRQAIVDSLWAGRTVVPAGLQWPYYADMFIADWTVPEFNPELAMSLVKEAGYKGDPIPYRLLNNYYTNQVATAQVLVEMWKSVGLNVQIESKENWAQIMERGDTRAVRDWSNSAPFPDPVSSIVNQHGPNGQQQQIGEWENAEMNQLCEFLETSVDRAARRKAFARMLVICEREDPAYTVLHQNATFTAKPKSIQWKAAPAFAMDFGPGNFAI</sequence>
<accession>A0A8J3HCP8</accession>
<reference evidence="5" key="1">
    <citation type="journal article" date="2014" name="Int. J. Syst. Evol. Microbiol.">
        <title>Complete genome sequence of Corynebacterium casei LMG S-19264T (=DSM 44701T), isolated from a smear-ripened cheese.</title>
        <authorList>
            <consortium name="US DOE Joint Genome Institute (JGI-PGF)"/>
            <person name="Walter F."/>
            <person name="Albersmeier A."/>
            <person name="Kalinowski J."/>
            <person name="Ruckert C."/>
        </authorList>
    </citation>
    <scope>NUCLEOTIDE SEQUENCE</scope>
    <source>
        <strain evidence="5">CGMCC 1.7081</strain>
    </source>
</reference>
<comment type="caution">
    <text evidence="5">The sequence shown here is derived from an EMBL/GenBank/DDBJ whole genome shotgun (WGS) entry which is preliminary data.</text>
</comment>
<dbReference type="Proteomes" id="UP000611500">
    <property type="component" value="Unassembled WGS sequence"/>
</dbReference>
<dbReference type="EMBL" id="BNAP01000042">
    <property type="protein sequence ID" value="GHH04391.1"/>
    <property type="molecule type" value="Genomic_DNA"/>
</dbReference>
<evidence type="ECO:0000259" key="4">
    <source>
        <dbReference type="Pfam" id="PF00496"/>
    </source>
</evidence>
<organism evidence="5 6">
    <name type="scientific">Pseudodonghicola xiamenensis</name>
    <dbReference type="NCBI Taxonomy" id="337702"/>
    <lineage>
        <taxon>Bacteria</taxon>
        <taxon>Pseudomonadati</taxon>
        <taxon>Pseudomonadota</taxon>
        <taxon>Alphaproteobacteria</taxon>
        <taxon>Rhodobacterales</taxon>
        <taxon>Paracoccaceae</taxon>
        <taxon>Pseudodonghicola</taxon>
    </lineage>
</organism>
<dbReference type="InterPro" id="IPR006311">
    <property type="entry name" value="TAT_signal"/>
</dbReference>
<dbReference type="GO" id="GO:0015833">
    <property type="term" value="P:peptide transport"/>
    <property type="evidence" value="ECO:0007669"/>
    <property type="project" value="TreeGrafter"/>
</dbReference>